<proteinExistence type="predicted"/>
<dbReference type="EMBL" id="SSOD01000022">
    <property type="protein sequence ID" value="THF55931.1"/>
    <property type="molecule type" value="Genomic_DNA"/>
</dbReference>
<evidence type="ECO:0000313" key="1">
    <source>
        <dbReference type="EMBL" id="THF55931.1"/>
    </source>
</evidence>
<gene>
    <name evidence="1" type="ORF">E6O51_20305</name>
</gene>
<dbReference type="AlphaFoldDB" id="A0A4V3W9N0"/>
<keyword evidence="2" id="KW-1185">Reference proteome</keyword>
<protein>
    <submittedName>
        <fullName evidence="1">Uncharacterized protein</fullName>
    </submittedName>
</protein>
<sequence length="80" mass="8559">MIISEVGKVNVSALKVHEGGMLEHSQVGAVGARTWADGIGRILTDSGRTETVMGWGYMDGDLRVLVDEMGRDAYLIHAGT</sequence>
<organism evidence="1 2">
    <name type="scientific">Pseudothauera rhizosphaerae</name>
    <dbReference type="NCBI Taxonomy" id="2565932"/>
    <lineage>
        <taxon>Bacteria</taxon>
        <taxon>Pseudomonadati</taxon>
        <taxon>Pseudomonadota</taxon>
        <taxon>Betaproteobacteria</taxon>
        <taxon>Rhodocyclales</taxon>
        <taxon>Zoogloeaceae</taxon>
        <taxon>Pseudothauera</taxon>
    </lineage>
</organism>
<dbReference type="Proteomes" id="UP000307956">
    <property type="component" value="Unassembled WGS sequence"/>
</dbReference>
<dbReference type="RefSeq" id="WP_136386847.1">
    <property type="nucleotide sequence ID" value="NZ_SSOD01000022.1"/>
</dbReference>
<accession>A0A4V3W9N0</accession>
<reference evidence="1 2" key="1">
    <citation type="submission" date="2019-04" db="EMBL/GenBank/DDBJ databases">
        <title>Azoarcus rhizosphaerae sp. nov. isolated from rhizosphere of Ficus religiosa.</title>
        <authorList>
            <person name="Lin S.-Y."/>
            <person name="Hameed A."/>
            <person name="Hsu Y.-H."/>
            <person name="Young C.-C."/>
        </authorList>
    </citation>
    <scope>NUCLEOTIDE SEQUENCE [LARGE SCALE GENOMIC DNA]</scope>
    <source>
        <strain evidence="1 2">CC-YHH848</strain>
    </source>
</reference>
<name>A0A4V3W9N0_9RHOO</name>
<evidence type="ECO:0000313" key="2">
    <source>
        <dbReference type="Proteomes" id="UP000307956"/>
    </source>
</evidence>
<comment type="caution">
    <text evidence="1">The sequence shown here is derived from an EMBL/GenBank/DDBJ whole genome shotgun (WGS) entry which is preliminary data.</text>
</comment>